<comment type="similarity">
    <text evidence="1">Belongs to the bacterial solute-binding protein 8 family.</text>
</comment>
<sequence>MKRKVLVLLLSMVVSTGVIVGCQNSDNTENTVVATNSNDEDYGTVVIKNGDREVVFTEMPQKVICCHLYTAENMVMLGLADKIAGKNIPTNDAEKPLLELENEFENIPEIKKSNESVVAAGADLVIGQVSAFKDSAWGSYEKLESQGIKALTITGTMVQDETIEDVYTDIENLGKIFKVEDRAEKLISDIKSKIEETQNAVKDIKEEDKVKVFVMDSFKGNEIYTTSSGLESNLIELAGGINTTKGMADSRWFNTSVETLVSANPDVIIFNDYGSQTIEEKMDFINNNPALSEVTAVKNKSYFTIPLVEVMQDIRSASACEKFAKFFYPQCFEVE</sequence>
<dbReference type="AlphaFoldDB" id="A0A9D9H4Z2"/>
<feature type="chain" id="PRO_5038630752" evidence="3">
    <location>
        <begin position="21"/>
        <end position="335"/>
    </location>
</feature>
<dbReference type="EMBL" id="JADIMX010000127">
    <property type="protein sequence ID" value="MBO8435008.1"/>
    <property type="molecule type" value="Genomic_DNA"/>
</dbReference>
<evidence type="ECO:0000256" key="2">
    <source>
        <dbReference type="SAM" id="Coils"/>
    </source>
</evidence>
<feature type="domain" description="Fe/B12 periplasmic-binding" evidence="4">
    <location>
        <begin position="62"/>
        <end position="331"/>
    </location>
</feature>
<dbReference type="PROSITE" id="PS51257">
    <property type="entry name" value="PROKAR_LIPOPROTEIN"/>
    <property type="match status" value="1"/>
</dbReference>
<dbReference type="Gene3D" id="3.40.50.1980">
    <property type="entry name" value="Nitrogenase molybdenum iron protein domain"/>
    <property type="match status" value="2"/>
</dbReference>
<feature type="signal peptide" evidence="3">
    <location>
        <begin position="1"/>
        <end position="20"/>
    </location>
</feature>
<reference evidence="5" key="2">
    <citation type="journal article" date="2021" name="PeerJ">
        <title>Extensive microbial diversity within the chicken gut microbiome revealed by metagenomics and culture.</title>
        <authorList>
            <person name="Gilroy R."/>
            <person name="Ravi A."/>
            <person name="Getino M."/>
            <person name="Pursley I."/>
            <person name="Horton D.L."/>
            <person name="Alikhan N.F."/>
            <person name="Baker D."/>
            <person name="Gharbi K."/>
            <person name="Hall N."/>
            <person name="Watson M."/>
            <person name="Adriaenssens E.M."/>
            <person name="Foster-Nyarko E."/>
            <person name="Jarju S."/>
            <person name="Secka A."/>
            <person name="Antonio M."/>
            <person name="Oren A."/>
            <person name="Chaudhuri R.R."/>
            <person name="La Ragione R."/>
            <person name="Hildebrand F."/>
            <person name="Pallen M.J."/>
        </authorList>
    </citation>
    <scope>NUCLEOTIDE SEQUENCE</scope>
    <source>
        <strain evidence="5">F6-4510</strain>
    </source>
</reference>
<accession>A0A9D9H4Z2</accession>
<dbReference type="InterPro" id="IPR002491">
    <property type="entry name" value="ABC_transptr_periplasmic_BD"/>
</dbReference>
<gene>
    <name evidence="5" type="ORF">IAC55_06790</name>
</gene>
<dbReference type="PANTHER" id="PTHR30535">
    <property type="entry name" value="VITAMIN B12-BINDING PROTEIN"/>
    <property type="match status" value="1"/>
</dbReference>
<keyword evidence="3" id="KW-0732">Signal</keyword>
<evidence type="ECO:0000313" key="6">
    <source>
        <dbReference type="Proteomes" id="UP000823611"/>
    </source>
</evidence>
<feature type="coiled-coil region" evidence="2">
    <location>
        <begin position="180"/>
        <end position="207"/>
    </location>
</feature>
<dbReference type="InterPro" id="IPR050902">
    <property type="entry name" value="ABC_Transporter_SBP"/>
</dbReference>
<evidence type="ECO:0000256" key="1">
    <source>
        <dbReference type="ARBA" id="ARBA00008814"/>
    </source>
</evidence>
<dbReference type="SUPFAM" id="SSF53807">
    <property type="entry name" value="Helical backbone' metal receptor"/>
    <property type="match status" value="1"/>
</dbReference>
<dbReference type="Proteomes" id="UP000823611">
    <property type="component" value="Unassembled WGS sequence"/>
</dbReference>
<protein>
    <submittedName>
        <fullName evidence="5">ABC transporter substrate-binding protein</fullName>
    </submittedName>
</protein>
<name>A0A9D9H4Z2_9FIRM</name>
<evidence type="ECO:0000256" key="3">
    <source>
        <dbReference type="SAM" id="SignalP"/>
    </source>
</evidence>
<evidence type="ECO:0000313" key="5">
    <source>
        <dbReference type="EMBL" id="MBO8435008.1"/>
    </source>
</evidence>
<dbReference type="PROSITE" id="PS50983">
    <property type="entry name" value="FE_B12_PBP"/>
    <property type="match status" value="1"/>
</dbReference>
<evidence type="ECO:0000259" key="4">
    <source>
        <dbReference type="PROSITE" id="PS50983"/>
    </source>
</evidence>
<dbReference type="Pfam" id="PF01497">
    <property type="entry name" value="Peripla_BP_2"/>
    <property type="match status" value="1"/>
</dbReference>
<keyword evidence="2" id="KW-0175">Coiled coil</keyword>
<proteinExistence type="inferred from homology"/>
<dbReference type="PANTHER" id="PTHR30535:SF7">
    <property type="entry name" value="IRON(III) DICITRATE-BINDING PROTEIN"/>
    <property type="match status" value="1"/>
</dbReference>
<reference evidence="5" key="1">
    <citation type="submission" date="2020-10" db="EMBL/GenBank/DDBJ databases">
        <authorList>
            <person name="Gilroy R."/>
        </authorList>
    </citation>
    <scope>NUCLEOTIDE SEQUENCE</scope>
    <source>
        <strain evidence="5">F6-4510</strain>
    </source>
</reference>
<organism evidence="5 6">
    <name type="scientific">Candidatus Fimicola merdigallinarum</name>
    <dbReference type="NCBI Taxonomy" id="2840819"/>
    <lineage>
        <taxon>Bacteria</taxon>
        <taxon>Bacillati</taxon>
        <taxon>Bacillota</taxon>
        <taxon>Clostridia</taxon>
        <taxon>Lachnospirales</taxon>
        <taxon>Lachnospiraceae</taxon>
        <taxon>Lachnospiraceae incertae sedis</taxon>
        <taxon>Candidatus Fimicola</taxon>
    </lineage>
</organism>
<comment type="caution">
    <text evidence="5">The sequence shown here is derived from an EMBL/GenBank/DDBJ whole genome shotgun (WGS) entry which is preliminary data.</text>
</comment>